<organism evidence="3 4">
    <name type="scientific">Thioploca ingrica</name>
    <dbReference type="NCBI Taxonomy" id="40754"/>
    <lineage>
        <taxon>Bacteria</taxon>
        <taxon>Pseudomonadati</taxon>
        <taxon>Pseudomonadota</taxon>
        <taxon>Gammaproteobacteria</taxon>
        <taxon>Thiotrichales</taxon>
        <taxon>Thiotrichaceae</taxon>
        <taxon>Thioploca</taxon>
    </lineage>
</organism>
<evidence type="ECO:0000256" key="2">
    <source>
        <dbReference type="SAM" id="SignalP"/>
    </source>
</evidence>
<feature type="signal peptide" evidence="2">
    <location>
        <begin position="1"/>
        <end position="24"/>
    </location>
</feature>
<keyword evidence="2" id="KW-0732">Signal</keyword>
<dbReference type="EMBL" id="AP014633">
    <property type="protein sequence ID" value="BAP54670.1"/>
    <property type="molecule type" value="Genomic_DNA"/>
</dbReference>
<evidence type="ECO:0000256" key="1">
    <source>
        <dbReference type="SAM" id="MobiDB-lite"/>
    </source>
</evidence>
<reference evidence="3 4" key="1">
    <citation type="journal article" date="2014" name="ISME J.">
        <title>Ecophysiology of Thioploca ingrica as revealed by the complete genome sequence supplemented with proteomic evidence.</title>
        <authorList>
            <person name="Kojima H."/>
            <person name="Ogura Y."/>
            <person name="Yamamoto N."/>
            <person name="Togashi T."/>
            <person name="Mori H."/>
            <person name="Watanabe T."/>
            <person name="Nemoto F."/>
            <person name="Kurokawa K."/>
            <person name="Hayashi T."/>
            <person name="Fukui M."/>
        </authorList>
    </citation>
    <scope>NUCLEOTIDE SEQUENCE [LARGE SCALE GENOMIC DNA]</scope>
</reference>
<dbReference type="AlphaFoldDB" id="A0A090AIL0"/>
<keyword evidence="4" id="KW-1185">Reference proteome</keyword>
<proteinExistence type="predicted"/>
<dbReference type="KEGG" id="tig:THII_0373"/>
<dbReference type="Proteomes" id="UP000031623">
    <property type="component" value="Chromosome"/>
</dbReference>
<evidence type="ECO:0000313" key="4">
    <source>
        <dbReference type="Proteomes" id="UP000031623"/>
    </source>
</evidence>
<feature type="region of interest" description="Disordered" evidence="1">
    <location>
        <begin position="76"/>
        <end position="95"/>
    </location>
</feature>
<dbReference type="OrthoDB" id="7019691at2"/>
<evidence type="ECO:0000313" key="3">
    <source>
        <dbReference type="EMBL" id="BAP54670.1"/>
    </source>
</evidence>
<gene>
    <name evidence="3" type="ORF">THII_0373</name>
</gene>
<name>A0A090AIL0_9GAMM</name>
<sequence>MRHNKVLGLAIASALALGASSSFGGELTIKYVSRQDTTPGNCNPVAAGPAILASEVFFSGGDPVIFNTSTCNPDQDNLDGATAGVDGPAPHNNPEVDPGTYNDGFFYAIYNFDSDTFDTLPFLVDFTLSNAAQFGNISLTSGTGLDFVAHPSGSHSGVVKNSGGGAGDSSVTFYVTPATGVGNNFRVNQDVLFLRFSMKNLGVLKSPDAEIKMTAKVYGDIGGGRPFDLPAPTETVATSARATRVELDSSSGSVQIDVAQGNKLFAGISGTDAFISTTKAKLGSVTISGNNPSPLNVDGTPWNFKKHATATGILTVTDAPLSASADPGRIFLDLNGNNTYDSTATPPADILGTIKADQTTAEWNLTTSQLGDLYGIKANIVLEVDGANAIEEQSDAAKATLVINYGGDNIDRFNRDLIHIKRNGVICSIYNVPAPGAMDVGNIRITNTSGTDGVEVSGSLRDKNGEPIFTNKLLVEKMGPNETKHITTDPTVTSADSIQLDGIEKDPTWTTNHSNESWKGRAVLTINSNSSSLEIYGLVRNKAGGPLTNMSVGATGNGCD</sequence>
<dbReference type="STRING" id="40754.THII_0373"/>
<accession>A0A090AIL0</accession>
<feature type="chain" id="PRO_5001852843" evidence="2">
    <location>
        <begin position="25"/>
        <end position="560"/>
    </location>
</feature>
<protein>
    <submittedName>
        <fullName evidence="3">Uncharacterized protein</fullName>
    </submittedName>
</protein>
<dbReference type="HOGENOM" id="CLU_486539_0_0_6"/>